<dbReference type="AlphaFoldDB" id="A0AB38DT93"/>
<organism evidence="3 4">
    <name type="scientific">Neisseria zoodegmatis</name>
    <dbReference type="NCBI Taxonomy" id="326523"/>
    <lineage>
        <taxon>Bacteria</taxon>
        <taxon>Pseudomonadati</taxon>
        <taxon>Pseudomonadota</taxon>
        <taxon>Betaproteobacteria</taxon>
        <taxon>Neisseriales</taxon>
        <taxon>Neisseriaceae</taxon>
        <taxon>Neisseria</taxon>
    </lineage>
</organism>
<dbReference type="Pfam" id="PF04956">
    <property type="entry name" value="TrbC"/>
    <property type="match status" value="1"/>
</dbReference>
<protein>
    <submittedName>
        <fullName evidence="3">TrbC/VIRB2 family</fullName>
    </submittedName>
</protein>
<evidence type="ECO:0000313" key="3">
    <source>
        <dbReference type="EMBL" id="SNU80202.1"/>
    </source>
</evidence>
<proteinExistence type="predicted"/>
<dbReference type="InterPro" id="IPR007039">
    <property type="entry name" value="TrbC/VirB2"/>
</dbReference>
<evidence type="ECO:0000256" key="2">
    <source>
        <dbReference type="SAM" id="SignalP"/>
    </source>
</evidence>
<reference evidence="3 4" key="1">
    <citation type="submission" date="2017-06" db="EMBL/GenBank/DDBJ databases">
        <authorList>
            <consortium name="Pathogen Informatics"/>
        </authorList>
    </citation>
    <scope>NUCLEOTIDE SEQUENCE [LARGE SCALE GENOMIC DNA]</scope>
    <source>
        <strain evidence="3 4">NCTC12230</strain>
    </source>
</reference>
<keyword evidence="1" id="KW-0812">Transmembrane</keyword>
<feature type="transmembrane region" description="Helical" evidence="1">
    <location>
        <begin position="57"/>
        <end position="79"/>
    </location>
</feature>
<gene>
    <name evidence="3" type="ORF">SAMEA4504057_01715</name>
</gene>
<dbReference type="RefSeq" id="WP_197697449.1">
    <property type="nucleotide sequence ID" value="NZ_LT906434.1"/>
</dbReference>
<feature type="signal peptide" evidence="2">
    <location>
        <begin position="1"/>
        <end position="41"/>
    </location>
</feature>
<keyword evidence="1" id="KW-0472">Membrane</keyword>
<keyword evidence="2" id="KW-0732">Signal</keyword>
<dbReference type="EMBL" id="LT906434">
    <property type="protein sequence ID" value="SNU80202.1"/>
    <property type="molecule type" value="Genomic_DNA"/>
</dbReference>
<accession>A0AB38DT93</accession>
<evidence type="ECO:0000256" key="1">
    <source>
        <dbReference type="SAM" id="Phobius"/>
    </source>
</evidence>
<dbReference type="KEGG" id="nzo:SAMEA4504057_1715"/>
<evidence type="ECO:0000313" key="4">
    <source>
        <dbReference type="Proteomes" id="UP000215033"/>
    </source>
</evidence>
<feature type="chain" id="PRO_5044290257" evidence="2">
    <location>
        <begin position="42"/>
        <end position="118"/>
    </location>
</feature>
<dbReference type="Proteomes" id="UP000215033">
    <property type="component" value="Chromosome 1"/>
</dbReference>
<sequence length="118" mass="12898">MKRKNAALRLFDAAKCKLMGTHFLRSLLMCTLAFGAQYAMAAGGFDQGTDILEKIRDTIYALVGIVATIALVWQFALGFMNKKEWPDVMGTCLWILGTGAAVAFANYLFLSGGKMTFS</sequence>
<name>A0AB38DT93_9NEIS</name>
<feature type="transmembrane region" description="Helical" evidence="1">
    <location>
        <begin position="91"/>
        <end position="110"/>
    </location>
</feature>
<keyword evidence="1" id="KW-1133">Transmembrane helix</keyword>